<name>A0A498R3I7_9FIRM</name>
<sequence length="287" mass="31581">MSKKIVVSVIGAGGKMGTRVTNNLSKHPDKVELYFCENSRFGIEAIKERGFAVTDAEVCVPKSDIIVLAVPDKIIYDVSVGIVKMMVPNTSLIILDPAAAVAKELALRDDCTFVVTHPCHPSYFLDQDTYEARHDYFGGIAGKQDIVISKILGTDENFAKARMVSEMMFAPVVNSYVMGIRDIAFLEPTLVEILGATTLYAMAETVKEAERRGIPKAAAESFLAGHIYNLSANFLGKLGNTKVSDACLVAIELGNRLVLREDWKRIWDEQVLDDVITTMLHPDNPKI</sequence>
<reference evidence="2 3" key="1">
    <citation type="submission" date="2018-06" db="EMBL/GenBank/DDBJ databases">
        <authorList>
            <person name="Strepis N."/>
        </authorList>
    </citation>
    <scope>NUCLEOTIDE SEQUENCE [LARGE SCALE GENOMIC DNA]</scope>
    <source>
        <strain evidence="2">LUCI</strain>
    </source>
</reference>
<dbReference type="Gene3D" id="3.40.50.720">
    <property type="entry name" value="NAD(P)-binding Rossmann-like Domain"/>
    <property type="match status" value="1"/>
</dbReference>
<dbReference type="Pfam" id="PF16896">
    <property type="entry name" value="PGDH_C"/>
    <property type="match status" value="1"/>
</dbReference>
<dbReference type="InterPro" id="IPR036291">
    <property type="entry name" value="NAD(P)-bd_dom_sf"/>
</dbReference>
<evidence type="ECO:0000259" key="1">
    <source>
        <dbReference type="Pfam" id="PF16896"/>
    </source>
</evidence>
<accession>A0A498R3I7</accession>
<dbReference type="EMBL" id="UPPP01000072">
    <property type="protein sequence ID" value="VBB07226.1"/>
    <property type="molecule type" value="Genomic_DNA"/>
</dbReference>
<dbReference type="RefSeq" id="WP_122628162.1">
    <property type="nucleotide sequence ID" value="NZ_UPPP01000072.1"/>
</dbReference>
<proteinExistence type="predicted"/>
<keyword evidence="3" id="KW-1185">Reference proteome</keyword>
<feature type="domain" description="Phosphogluconate dehydrogenase (decarboxylating) C-terminal" evidence="1">
    <location>
        <begin position="127"/>
        <end position="279"/>
    </location>
</feature>
<evidence type="ECO:0000313" key="3">
    <source>
        <dbReference type="Proteomes" id="UP000277811"/>
    </source>
</evidence>
<dbReference type="Proteomes" id="UP000277811">
    <property type="component" value="Unassembled WGS sequence"/>
</dbReference>
<gene>
    <name evidence="2" type="ORF">LUCI_2470</name>
</gene>
<dbReference type="AlphaFoldDB" id="A0A498R3I7"/>
<dbReference type="SUPFAM" id="SSF51735">
    <property type="entry name" value="NAD(P)-binding Rossmann-fold domains"/>
    <property type="match status" value="1"/>
</dbReference>
<dbReference type="InterPro" id="IPR031663">
    <property type="entry name" value="PGDH_C"/>
</dbReference>
<dbReference type="OrthoDB" id="1677316at2"/>
<dbReference type="Gene3D" id="1.10.3640.10">
    <property type="entry name" value="Semialdehyde dehydrogenase-like, C-terminal"/>
    <property type="match status" value="1"/>
</dbReference>
<dbReference type="InterPro" id="IPR037161">
    <property type="entry name" value="Semialdehyde_DH-like_C"/>
</dbReference>
<protein>
    <submittedName>
        <fullName evidence="2">Phosphogluconate dehydrogenase (Decarboxylating) c-term</fullName>
    </submittedName>
</protein>
<organism evidence="2 3">
    <name type="scientific">Lucifera butyrica</name>
    <dbReference type="NCBI Taxonomy" id="1351585"/>
    <lineage>
        <taxon>Bacteria</taxon>
        <taxon>Bacillati</taxon>
        <taxon>Bacillota</taxon>
        <taxon>Negativicutes</taxon>
        <taxon>Veillonellales</taxon>
        <taxon>Veillonellaceae</taxon>
        <taxon>Lucifera</taxon>
    </lineage>
</organism>
<evidence type="ECO:0000313" key="2">
    <source>
        <dbReference type="EMBL" id="VBB07226.1"/>
    </source>
</evidence>